<reference evidence="7" key="2">
    <citation type="submission" date="2020-11" db="EMBL/GenBank/DDBJ databases">
        <authorList>
            <person name="McCartney M.A."/>
            <person name="Auch B."/>
            <person name="Kono T."/>
            <person name="Mallez S."/>
            <person name="Becker A."/>
            <person name="Gohl D.M."/>
            <person name="Silverstein K.A.T."/>
            <person name="Koren S."/>
            <person name="Bechman K.B."/>
            <person name="Herman A."/>
            <person name="Abrahante J.E."/>
            <person name="Garbe J."/>
        </authorList>
    </citation>
    <scope>NUCLEOTIDE SEQUENCE</scope>
    <source>
        <strain evidence="7">Duluth1</strain>
        <tissue evidence="7">Whole animal</tissue>
    </source>
</reference>
<dbReference type="Proteomes" id="UP000828390">
    <property type="component" value="Unassembled WGS sequence"/>
</dbReference>
<keyword evidence="4" id="KW-0325">Glycoprotein</keyword>
<evidence type="ECO:0000313" key="7">
    <source>
        <dbReference type="EMBL" id="KAH3874949.1"/>
    </source>
</evidence>
<dbReference type="CDD" id="cd07567">
    <property type="entry name" value="biotinidase_like"/>
    <property type="match status" value="1"/>
</dbReference>
<evidence type="ECO:0000313" key="8">
    <source>
        <dbReference type="Proteomes" id="UP000828390"/>
    </source>
</evidence>
<dbReference type="PANTHER" id="PTHR10609">
    <property type="entry name" value="BIOTINIDASE-RELATED"/>
    <property type="match status" value="1"/>
</dbReference>
<dbReference type="InterPro" id="IPR036526">
    <property type="entry name" value="C-N_Hydrolase_sf"/>
</dbReference>
<keyword evidence="2 5" id="KW-0732">Signal</keyword>
<evidence type="ECO:0000259" key="6">
    <source>
        <dbReference type="PROSITE" id="PS50263"/>
    </source>
</evidence>
<dbReference type="PANTHER" id="PTHR10609:SF27">
    <property type="entry name" value="CN HYDROLASE DOMAIN-CONTAINING PROTEIN-RELATED"/>
    <property type="match status" value="1"/>
</dbReference>
<evidence type="ECO:0000256" key="2">
    <source>
        <dbReference type="ARBA" id="ARBA00022729"/>
    </source>
</evidence>
<dbReference type="InterPro" id="IPR043957">
    <property type="entry name" value="Vanin_C"/>
</dbReference>
<dbReference type="InterPro" id="IPR012101">
    <property type="entry name" value="Biotinidase-like_euk"/>
</dbReference>
<feature type="signal peptide" evidence="5">
    <location>
        <begin position="1"/>
        <end position="27"/>
    </location>
</feature>
<evidence type="ECO:0000256" key="1">
    <source>
        <dbReference type="ARBA" id="ARBA00008225"/>
    </source>
</evidence>
<feature type="chain" id="PRO_5039182330" description="CN hydrolase domain-containing protein" evidence="5">
    <location>
        <begin position="28"/>
        <end position="603"/>
    </location>
</feature>
<protein>
    <recommendedName>
        <fullName evidence="6">CN hydrolase domain-containing protein</fullName>
    </recommendedName>
</protein>
<accession>A0A9D4RNF7</accession>
<dbReference type="OrthoDB" id="10250282at2759"/>
<organism evidence="7 8">
    <name type="scientific">Dreissena polymorpha</name>
    <name type="common">Zebra mussel</name>
    <name type="synonym">Mytilus polymorpha</name>
    <dbReference type="NCBI Taxonomy" id="45954"/>
    <lineage>
        <taxon>Eukaryota</taxon>
        <taxon>Metazoa</taxon>
        <taxon>Spiralia</taxon>
        <taxon>Lophotrochozoa</taxon>
        <taxon>Mollusca</taxon>
        <taxon>Bivalvia</taxon>
        <taxon>Autobranchia</taxon>
        <taxon>Heteroconchia</taxon>
        <taxon>Euheterodonta</taxon>
        <taxon>Imparidentia</taxon>
        <taxon>Neoheterodontei</taxon>
        <taxon>Myida</taxon>
        <taxon>Dreissenoidea</taxon>
        <taxon>Dreissenidae</taxon>
        <taxon>Dreissena</taxon>
    </lineage>
</organism>
<evidence type="ECO:0000256" key="5">
    <source>
        <dbReference type="SAM" id="SignalP"/>
    </source>
</evidence>
<comment type="similarity">
    <text evidence="1">Belongs to the carbon-nitrogen hydrolase superfamily. BTD/VNN family.</text>
</comment>
<feature type="domain" description="CN hydrolase" evidence="6">
    <location>
        <begin position="44"/>
        <end position="316"/>
    </location>
</feature>
<sequence>MAIKSLNDCVRKFLFCSVFCLTQCVSADIKNVFTAAVYEHNLYLPPVTPLPLPRERALEIMMTNVHVYQEQTKIAALKGANIIVFPEDGVYGMVLRTRALLFPFMEYIPEPELGWNPCQHPDLYPETEIQFALSCMARYNNIYVVANIGDKQPCNVSIDPSCPHTGYYQYNTDVAYDTRGTLVAKYHKYNLFYEFQFDKPSKPDISVFSTPFGRFGLFTCFDILFEHPPIDLICSHNISNIAFPTAWMDAGPFFTSVQFHSAFALGLGINFLAANIHHPSRRFHGSGIYTPQGAAGYYYNTSNDSGGQLIVREIPVVDQPRLKACRGLNSSQPFLTDHIHTTDEAVQHDDEKLQQRSITDADSETESLYYDKASINDAIDGVNTIPEEKGIRPYQHKAEIHLNAGVASDASPLKINFTQTHTAADNYESTDAAEKANSSETEAQFVDLDSTTDSVRFPNNTNSVISLNGTDILLRHELHNDMFQYDLFYDRFNLVPLRLEGSKTSVCHTDLCCHISYSLGRIHGPGVENQTQTSNEFQTACKHSTYHFNTTEDSEEVDVAISNSVNKREAYEDEFYALGAFDGLHVYEGRYYIQVCTVIRCRK</sequence>
<dbReference type="FunFam" id="3.60.110.10:FF:000001">
    <property type="entry name" value="biotinidase isoform X1"/>
    <property type="match status" value="1"/>
</dbReference>
<dbReference type="EMBL" id="JAIWYP010000002">
    <property type="protein sequence ID" value="KAH3874949.1"/>
    <property type="molecule type" value="Genomic_DNA"/>
</dbReference>
<evidence type="ECO:0000256" key="4">
    <source>
        <dbReference type="ARBA" id="ARBA00023180"/>
    </source>
</evidence>
<comment type="caution">
    <text evidence="7">The sequence shown here is derived from an EMBL/GenBank/DDBJ whole genome shotgun (WGS) entry which is preliminary data.</text>
</comment>
<dbReference type="PROSITE" id="PS50263">
    <property type="entry name" value="CN_HYDROLASE"/>
    <property type="match status" value="1"/>
</dbReference>
<dbReference type="SUPFAM" id="SSF56317">
    <property type="entry name" value="Carbon-nitrogen hydrolase"/>
    <property type="match status" value="1"/>
</dbReference>
<name>A0A9D4RNF7_DREPO</name>
<keyword evidence="8" id="KW-1185">Reference proteome</keyword>
<dbReference type="Pfam" id="PF00795">
    <property type="entry name" value="CN_hydrolase"/>
    <property type="match status" value="1"/>
</dbReference>
<dbReference type="Gene3D" id="3.60.110.10">
    <property type="entry name" value="Carbon-nitrogen hydrolase"/>
    <property type="match status" value="1"/>
</dbReference>
<dbReference type="InterPro" id="IPR003010">
    <property type="entry name" value="C-N_Hydrolase"/>
</dbReference>
<gene>
    <name evidence="7" type="ORF">DPMN_038206</name>
</gene>
<evidence type="ECO:0000256" key="3">
    <source>
        <dbReference type="ARBA" id="ARBA00022801"/>
    </source>
</evidence>
<dbReference type="InterPro" id="IPR040154">
    <property type="entry name" value="Biotinidase/VNN"/>
</dbReference>
<dbReference type="AlphaFoldDB" id="A0A9D4RNF7"/>
<keyword evidence="3" id="KW-0378">Hydrolase</keyword>
<proteinExistence type="inferred from homology"/>
<dbReference type="Pfam" id="PF19018">
    <property type="entry name" value="Vanin_C"/>
    <property type="match status" value="1"/>
</dbReference>
<reference evidence="7" key="1">
    <citation type="journal article" date="2019" name="bioRxiv">
        <title>The Genome of the Zebra Mussel, Dreissena polymorpha: A Resource for Invasive Species Research.</title>
        <authorList>
            <person name="McCartney M.A."/>
            <person name="Auch B."/>
            <person name="Kono T."/>
            <person name="Mallez S."/>
            <person name="Zhang Y."/>
            <person name="Obille A."/>
            <person name="Becker A."/>
            <person name="Abrahante J.E."/>
            <person name="Garbe J."/>
            <person name="Badalamenti J.P."/>
            <person name="Herman A."/>
            <person name="Mangelson H."/>
            <person name="Liachko I."/>
            <person name="Sullivan S."/>
            <person name="Sone E.D."/>
            <person name="Koren S."/>
            <person name="Silverstein K.A.T."/>
            <person name="Beckman K.B."/>
            <person name="Gohl D.M."/>
        </authorList>
    </citation>
    <scope>NUCLEOTIDE SEQUENCE</scope>
    <source>
        <strain evidence="7">Duluth1</strain>
        <tissue evidence="7">Whole animal</tissue>
    </source>
</reference>
<dbReference type="GO" id="GO:0016811">
    <property type="term" value="F:hydrolase activity, acting on carbon-nitrogen (but not peptide) bonds, in linear amides"/>
    <property type="evidence" value="ECO:0007669"/>
    <property type="project" value="InterPro"/>
</dbReference>